<dbReference type="PANTHER" id="PTHR23121:SF10">
    <property type="entry name" value="MAJOR FACILITATOR SUPERFAMILY DOMAIN-CONTAINING PROTEIN 4A"/>
    <property type="match status" value="1"/>
</dbReference>
<feature type="transmembrane region" description="Helical" evidence="4">
    <location>
        <begin position="111"/>
        <end position="132"/>
    </location>
</feature>
<evidence type="ECO:0000313" key="5">
    <source>
        <dbReference type="EMBL" id="CAD7657827.1"/>
    </source>
</evidence>
<evidence type="ECO:0008006" key="7">
    <source>
        <dbReference type="Google" id="ProtNLM"/>
    </source>
</evidence>
<dbReference type="PANTHER" id="PTHR23121">
    <property type="entry name" value="SODIUM-DEPENDENT GLUCOSE TRANSPORTER 1"/>
    <property type="match status" value="1"/>
</dbReference>
<organism evidence="5">
    <name type="scientific">Oppiella nova</name>
    <dbReference type="NCBI Taxonomy" id="334625"/>
    <lineage>
        <taxon>Eukaryota</taxon>
        <taxon>Metazoa</taxon>
        <taxon>Ecdysozoa</taxon>
        <taxon>Arthropoda</taxon>
        <taxon>Chelicerata</taxon>
        <taxon>Arachnida</taxon>
        <taxon>Acari</taxon>
        <taxon>Acariformes</taxon>
        <taxon>Sarcoptiformes</taxon>
        <taxon>Oribatida</taxon>
        <taxon>Brachypylina</taxon>
        <taxon>Oppioidea</taxon>
        <taxon>Oppiidae</taxon>
        <taxon>Oppiella</taxon>
    </lineage>
</organism>
<reference evidence="5" key="1">
    <citation type="submission" date="2020-11" db="EMBL/GenBank/DDBJ databases">
        <authorList>
            <person name="Tran Van P."/>
        </authorList>
    </citation>
    <scope>NUCLEOTIDE SEQUENCE</scope>
</reference>
<evidence type="ECO:0000256" key="1">
    <source>
        <dbReference type="ARBA" id="ARBA00022692"/>
    </source>
</evidence>
<accession>A0A7R9MCZ0</accession>
<keyword evidence="1 4" id="KW-0812">Transmembrane</keyword>
<dbReference type="OrthoDB" id="6512734at2759"/>
<gene>
    <name evidence="5" type="ORF">ONB1V03_LOCUS14452</name>
</gene>
<evidence type="ECO:0000256" key="2">
    <source>
        <dbReference type="ARBA" id="ARBA00022989"/>
    </source>
</evidence>
<dbReference type="EMBL" id="CAJPVJ010013759">
    <property type="protein sequence ID" value="CAG2175013.1"/>
    <property type="molecule type" value="Genomic_DNA"/>
</dbReference>
<dbReference type="InterPro" id="IPR036259">
    <property type="entry name" value="MFS_trans_sf"/>
</dbReference>
<name>A0A7R9MCZ0_9ACAR</name>
<dbReference type="Gene3D" id="1.20.1250.20">
    <property type="entry name" value="MFS general substrate transporter like domains"/>
    <property type="match status" value="1"/>
</dbReference>
<evidence type="ECO:0000313" key="6">
    <source>
        <dbReference type="Proteomes" id="UP000728032"/>
    </source>
</evidence>
<dbReference type="Proteomes" id="UP000728032">
    <property type="component" value="Unassembled WGS sequence"/>
</dbReference>
<dbReference type="AlphaFoldDB" id="A0A7R9MCZ0"/>
<keyword evidence="3 4" id="KW-0472">Membrane</keyword>
<dbReference type="SUPFAM" id="SSF103473">
    <property type="entry name" value="MFS general substrate transporter"/>
    <property type="match status" value="1"/>
</dbReference>
<proteinExistence type="predicted"/>
<evidence type="ECO:0000256" key="4">
    <source>
        <dbReference type="SAM" id="Phobius"/>
    </source>
</evidence>
<keyword evidence="2 4" id="KW-1133">Transmembrane helix</keyword>
<feature type="transmembrane region" description="Helical" evidence="4">
    <location>
        <begin position="81"/>
        <end position="99"/>
    </location>
</feature>
<feature type="transmembrane region" description="Helical" evidence="4">
    <location>
        <begin position="12"/>
        <end position="31"/>
    </location>
</feature>
<protein>
    <recommendedName>
        <fullName evidence="7">Major facilitator superfamily (MFS) profile domain-containing protein</fullName>
    </recommendedName>
</protein>
<dbReference type="EMBL" id="OC928584">
    <property type="protein sequence ID" value="CAD7657827.1"/>
    <property type="molecule type" value="Genomic_DNA"/>
</dbReference>
<sequence length="212" mass="23932">MSINDMLRGWDMTLYFYTGIVLILNFTFSLIDSQFPQSMVDMKFILNTSLYDISLTSMLATMTINFGPVLGLLYKYGNRQLITVLVLLTMALANTAIPFTTHISQLFVIEFFYGCTFGAWSSVVNVWIIELWQHRCTQVLFICQLLVGLGSVLGAVLTSQYLTTDKQLLNSDHGLNIRNDVRLAKVYERRTTLEVPFVMTGATHTLCKGNGI</sequence>
<evidence type="ECO:0000256" key="3">
    <source>
        <dbReference type="ARBA" id="ARBA00023136"/>
    </source>
</evidence>
<feature type="transmembrane region" description="Helical" evidence="4">
    <location>
        <begin position="51"/>
        <end position="74"/>
    </location>
</feature>
<keyword evidence="6" id="KW-1185">Reference proteome</keyword>
<feature type="transmembrane region" description="Helical" evidence="4">
    <location>
        <begin position="139"/>
        <end position="162"/>
    </location>
</feature>